<keyword evidence="1" id="KW-0472">Membrane</keyword>
<keyword evidence="3" id="KW-1185">Reference proteome</keyword>
<sequence length="173" mass="18479">MKGVTVRFEGLTALRDVDLSVEEECGSSSRASTWPRVAYSRVAFGMRYFPSAEGWGFVLLGTVASASVGALVALLCREEKSASAVLNAVASPAMFLGAVVVPENLVPRVAFEIFHRYPPVTFIHALRATDLYGKPVAVADVVVGTVLTATVFAASALVFRRAARELRCRNSGL</sequence>
<dbReference type="HOGENOM" id="CLU_1544212_0_0_2"/>
<keyword evidence="1" id="KW-0812">Transmembrane</keyword>
<dbReference type="PaxDb" id="190192-MK1322"/>
<gene>
    <name evidence="2" type="ordered locus">MK1322</name>
</gene>
<dbReference type="EMBL" id="AE009439">
    <property type="protein sequence ID" value="AAM02535.1"/>
    <property type="molecule type" value="Genomic_DNA"/>
</dbReference>
<dbReference type="Proteomes" id="UP000001826">
    <property type="component" value="Chromosome"/>
</dbReference>
<proteinExistence type="predicted"/>
<evidence type="ECO:0000313" key="3">
    <source>
        <dbReference type="Proteomes" id="UP000001826"/>
    </source>
</evidence>
<name>Q8TVR6_METKA</name>
<keyword evidence="1" id="KW-1133">Transmembrane helix</keyword>
<dbReference type="EnsemblBacteria" id="AAM02535">
    <property type="protein sequence ID" value="AAM02535"/>
    <property type="gene ID" value="MK1322"/>
</dbReference>
<feature type="transmembrane region" description="Helical" evidence="1">
    <location>
        <begin position="82"/>
        <end position="101"/>
    </location>
</feature>
<evidence type="ECO:0000256" key="1">
    <source>
        <dbReference type="SAM" id="Phobius"/>
    </source>
</evidence>
<accession>Q8TVR6</accession>
<organism evidence="2 3">
    <name type="scientific">Methanopyrus kandleri (strain AV19 / DSM 6324 / JCM 9639 / NBRC 100938)</name>
    <dbReference type="NCBI Taxonomy" id="190192"/>
    <lineage>
        <taxon>Archaea</taxon>
        <taxon>Methanobacteriati</taxon>
        <taxon>Methanobacteriota</taxon>
        <taxon>Methanomada group</taxon>
        <taxon>Methanopyri</taxon>
        <taxon>Methanopyrales</taxon>
        <taxon>Methanopyraceae</taxon>
        <taxon>Methanopyrus</taxon>
    </lineage>
</organism>
<evidence type="ECO:0000313" key="2">
    <source>
        <dbReference type="EMBL" id="AAM02535.1"/>
    </source>
</evidence>
<dbReference type="AlphaFoldDB" id="Q8TVR6"/>
<feature type="transmembrane region" description="Helical" evidence="1">
    <location>
        <begin position="136"/>
        <end position="159"/>
    </location>
</feature>
<protein>
    <submittedName>
        <fullName evidence="2">Predicted membrane protein</fullName>
    </submittedName>
</protein>
<dbReference type="KEGG" id="mka:MK1322"/>
<feature type="transmembrane region" description="Helical" evidence="1">
    <location>
        <begin position="54"/>
        <end position="75"/>
    </location>
</feature>
<dbReference type="InParanoid" id="Q8TVR6"/>
<reference evidence="2 3" key="1">
    <citation type="journal article" date="2002" name="Proc. Natl. Acad. Sci. U.S.A.">
        <title>The complete genome of hyperthermophile Methanopyrus kandleri AV19 and monophyly of archaeal methanogens.</title>
        <authorList>
            <person name="Slesarev A.I."/>
            <person name="Mezhevaya K.V."/>
            <person name="Makarova K.S."/>
            <person name="Polushin N.N."/>
            <person name="Shcherbinina O.V."/>
            <person name="Shakhova V.V."/>
            <person name="Belova G.I."/>
            <person name="Aravind L."/>
            <person name="Natale D.A."/>
            <person name="Rogozin I.B."/>
            <person name="Tatusov R.L."/>
            <person name="Wolf Y.I."/>
            <person name="Stetter K.O."/>
            <person name="Malykh A.G."/>
            <person name="Koonin E.V."/>
            <person name="Kozyavkin S.A."/>
        </authorList>
    </citation>
    <scope>NUCLEOTIDE SEQUENCE [LARGE SCALE GENOMIC DNA]</scope>
    <source>
        <strain evidence="3">AV19 / DSM 6324 / JCM 9639 / NBRC 100938</strain>
    </source>
</reference>